<evidence type="ECO:0000313" key="1">
    <source>
        <dbReference type="EMBL" id="ETP33979.1"/>
    </source>
</evidence>
<organism evidence="1 2">
    <name type="scientific">Phytophthora nicotianae P10297</name>
    <dbReference type="NCBI Taxonomy" id="1317064"/>
    <lineage>
        <taxon>Eukaryota</taxon>
        <taxon>Sar</taxon>
        <taxon>Stramenopiles</taxon>
        <taxon>Oomycota</taxon>
        <taxon>Peronosporomycetes</taxon>
        <taxon>Peronosporales</taxon>
        <taxon>Peronosporaceae</taxon>
        <taxon>Phytophthora</taxon>
    </lineage>
</organism>
<proteinExistence type="predicted"/>
<name>W2YIF6_PHYNI</name>
<dbReference type="Proteomes" id="UP000018948">
    <property type="component" value="Unassembled WGS sequence"/>
</dbReference>
<dbReference type="EMBL" id="ANIY01003689">
    <property type="protein sequence ID" value="ETP33979.1"/>
    <property type="molecule type" value="Genomic_DNA"/>
</dbReference>
<feature type="non-terminal residue" evidence="1">
    <location>
        <position position="1"/>
    </location>
</feature>
<sequence length="63" mass="7269">IPRSCGCCILVIGSVMEAPRMIFRICQTPGSSVGSIDRWHPHRKVYQTRKRRWHPCFTAQLLS</sequence>
<evidence type="ECO:0000313" key="2">
    <source>
        <dbReference type="Proteomes" id="UP000018948"/>
    </source>
</evidence>
<comment type="caution">
    <text evidence="1">The sequence shown here is derived from an EMBL/GenBank/DDBJ whole genome shotgun (WGS) entry which is preliminary data.</text>
</comment>
<feature type="non-terminal residue" evidence="1">
    <location>
        <position position="63"/>
    </location>
</feature>
<accession>W2YIF6</accession>
<dbReference type="AlphaFoldDB" id="W2YIF6"/>
<protein>
    <submittedName>
        <fullName evidence="1">Uncharacterized protein</fullName>
    </submittedName>
</protein>
<reference evidence="1 2" key="1">
    <citation type="submission" date="2013-11" db="EMBL/GenBank/DDBJ databases">
        <title>The Genome Sequence of Phytophthora parasitica P10297.</title>
        <authorList>
            <consortium name="The Broad Institute Genomics Platform"/>
            <person name="Russ C."/>
            <person name="Tyler B."/>
            <person name="Panabieres F."/>
            <person name="Shan W."/>
            <person name="Tripathy S."/>
            <person name="Grunwald N."/>
            <person name="Machado M."/>
            <person name="Johnson C.S."/>
            <person name="Walker B."/>
            <person name="Young S.K."/>
            <person name="Zeng Q."/>
            <person name="Gargeya S."/>
            <person name="Fitzgerald M."/>
            <person name="Haas B."/>
            <person name="Abouelleil A."/>
            <person name="Allen A.W."/>
            <person name="Alvarado L."/>
            <person name="Arachchi H.M."/>
            <person name="Berlin A.M."/>
            <person name="Chapman S.B."/>
            <person name="Gainer-Dewar J."/>
            <person name="Goldberg J."/>
            <person name="Griggs A."/>
            <person name="Gujja S."/>
            <person name="Hansen M."/>
            <person name="Howarth C."/>
            <person name="Imamovic A."/>
            <person name="Ireland A."/>
            <person name="Larimer J."/>
            <person name="McCowan C."/>
            <person name="Murphy C."/>
            <person name="Pearson M."/>
            <person name="Poon T.W."/>
            <person name="Priest M."/>
            <person name="Roberts A."/>
            <person name="Saif S."/>
            <person name="Shea T."/>
            <person name="Sisk P."/>
            <person name="Sykes S."/>
            <person name="Wortman J."/>
            <person name="Nusbaum C."/>
            <person name="Birren B."/>
        </authorList>
    </citation>
    <scope>NUCLEOTIDE SEQUENCE [LARGE SCALE GENOMIC DNA]</scope>
    <source>
        <strain evidence="1 2">P10297</strain>
    </source>
</reference>
<gene>
    <name evidence="1" type="ORF">F442_17610</name>
</gene>